<dbReference type="InterPro" id="IPR010987">
    <property type="entry name" value="Glutathione-S-Trfase_C-like"/>
</dbReference>
<dbReference type="EC" id="2.5.1.18" evidence="1"/>
<evidence type="ECO:0000313" key="7">
    <source>
        <dbReference type="EMBL" id="AFK47124.1"/>
    </source>
</evidence>
<dbReference type="CDD" id="cd03058">
    <property type="entry name" value="GST_N_Tau"/>
    <property type="match status" value="1"/>
</dbReference>
<evidence type="ECO:0000259" key="5">
    <source>
        <dbReference type="PROSITE" id="PS50404"/>
    </source>
</evidence>
<dbReference type="SFLD" id="SFLDG00358">
    <property type="entry name" value="Main_(cytGST)"/>
    <property type="match status" value="1"/>
</dbReference>
<dbReference type="SUPFAM" id="SSF47616">
    <property type="entry name" value="GST C-terminal domain-like"/>
    <property type="match status" value="1"/>
</dbReference>
<dbReference type="EMBL" id="BT147330">
    <property type="protein sequence ID" value="AFK47124.1"/>
    <property type="molecule type" value="mRNA"/>
</dbReference>
<dbReference type="Pfam" id="PF00043">
    <property type="entry name" value="GST_C"/>
    <property type="match status" value="1"/>
</dbReference>
<evidence type="ECO:0000256" key="1">
    <source>
        <dbReference type="ARBA" id="ARBA00012452"/>
    </source>
</evidence>
<dbReference type="FunFam" id="1.20.1050.10:FF:000012">
    <property type="entry name" value="Tau class glutathione S-transferase"/>
    <property type="match status" value="1"/>
</dbReference>
<dbReference type="CDD" id="cd03185">
    <property type="entry name" value="GST_C_Tau"/>
    <property type="match status" value="1"/>
</dbReference>
<keyword evidence="2" id="KW-0808">Transferase</keyword>
<dbReference type="InterPro" id="IPR036249">
    <property type="entry name" value="Thioredoxin-like_sf"/>
</dbReference>
<accession>I3T3N2</accession>
<dbReference type="KEGG" id="lja:130749530"/>
<dbReference type="GO" id="GO:0006749">
    <property type="term" value="P:glutathione metabolic process"/>
    <property type="evidence" value="ECO:0007669"/>
    <property type="project" value="InterPro"/>
</dbReference>
<dbReference type="RefSeq" id="XP_057458887.1">
    <property type="nucleotide sequence ID" value="XM_057602904.1"/>
</dbReference>
<organism evidence="7">
    <name type="scientific">Lotus japonicus</name>
    <name type="common">Lotus corniculatus var. japonicus</name>
    <dbReference type="NCBI Taxonomy" id="34305"/>
    <lineage>
        <taxon>Eukaryota</taxon>
        <taxon>Viridiplantae</taxon>
        <taxon>Streptophyta</taxon>
        <taxon>Embryophyta</taxon>
        <taxon>Tracheophyta</taxon>
        <taxon>Spermatophyta</taxon>
        <taxon>Magnoliopsida</taxon>
        <taxon>eudicotyledons</taxon>
        <taxon>Gunneridae</taxon>
        <taxon>Pentapetalae</taxon>
        <taxon>rosids</taxon>
        <taxon>fabids</taxon>
        <taxon>Fabales</taxon>
        <taxon>Fabaceae</taxon>
        <taxon>Papilionoideae</taxon>
        <taxon>50 kb inversion clade</taxon>
        <taxon>NPAAA clade</taxon>
        <taxon>Hologalegina</taxon>
        <taxon>robinioid clade</taxon>
        <taxon>Loteae</taxon>
        <taxon>Lotus</taxon>
    </lineage>
</organism>
<dbReference type="PANTHER" id="PTHR11260">
    <property type="entry name" value="GLUTATHIONE S-TRANSFERASE, GST, SUPERFAMILY, GST DOMAIN CONTAINING"/>
    <property type="match status" value="1"/>
</dbReference>
<dbReference type="InterPro" id="IPR004045">
    <property type="entry name" value="Glutathione_S-Trfase_N"/>
</dbReference>
<sequence>MAEVQFFGVGGSPFARRVQIALKLKGIQYTYIEEDLRNKSEQLLKYNPVHKKVPVLVHNGKPLAESLVILEYIDETWNNYPILPQQPYERALARFWSRFIDDKILPAISRAAWTANQEEREKGIQESVEALQFLEKELKHKFFGGETIGLVDIAGAFLAFWLPVIEESTGFSLLTSEKFPKLYKWSQDFINHPVVKENLPPRDKLLGFFKGRYAASINASK</sequence>
<dbReference type="InterPro" id="IPR004046">
    <property type="entry name" value="GST_C"/>
</dbReference>
<comment type="catalytic activity">
    <reaction evidence="3">
        <text>RX + glutathione = an S-substituted glutathione + a halide anion + H(+)</text>
        <dbReference type="Rhea" id="RHEA:16437"/>
        <dbReference type="ChEBI" id="CHEBI:15378"/>
        <dbReference type="ChEBI" id="CHEBI:16042"/>
        <dbReference type="ChEBI" id="CHEBI:17792"/>
        <dbReference type="ChEBI" id="CHEBI:57925"/>
        <dbReference type="ChEBI" id="CHEBI:90779"/>
        <dbReference type="EC" id="2.5.1.18"/>
    </reaction>
</comment>
<feature type="domain" description="GST C-terminal" evidence="6">
    <location>
        <begin position="86"/>
        <end position="213"/>
    </location>
</feature>
<evidence type="ECO:0000259" key="6">
    <source>
        <dbReference type="PROSITE" id="PS50405"/>
    </source>
</evidence>
<dbReference type="InterPro" id="IPR040079">
    <property type="entry name" value="Glutathione_S-Trfase"/>
</dbReference>
<comment type="similarity">
    <text evidence="4">Belongs to the GST superfamily.</text>
</comment>
<dbReference type="SFLD" id="SFLDG01152">
    <property type="entry name" value="Main.3:_Omega-_and_Tau-like"/>
    <property type="match status" value="1"/>
</dbReference>
<dbReference type="Gene3D" id="1.20.1050.10">
    <property type="match status" value="1"/>
</dbReference>
<dbReference type="GeneID" id="130749530"/>
<dbReference type="PROSITE" id="PS50404">
    <property type="entry name" value="GST_NTER"/>
    <property type="match status" value="1"/>
</dbReference>
<dbReference type="InterPro" id="IPR036282">
    <property type="entry name" value="Glutathione-S-Trfase_C_sf"/>
</dbReference>
<dbReference type="FunFam" id="3.40.30.10:FF:000014">
    <property type="entry name" value="Tau class glutathione S-transferase"/>
    <property type="match status" value="1"/>
</dbReference>
<dbReference type="SUPFAM" id="SSF52833">
    <property type="entry name" value="Thioredoxin-like"/>
    <property type="match status" value="1"/>
</dbReference>
<feature type="domain" description="GST N-terminal" evidence="5">
    <location>
        <begin position="2"/>
        <end position="81"/>
    </location>
</feature>
<dbReference type="OrthoDB" id="4951845at2759"/>
<dbReference type="InterPro" id="IPR045074">
    <property type="entry name" value="GST_C_Tau"/>
</dbReference>
<dbReference type="GO" id="GO:0004364">
    <property type="term" value="F:glutathione transferase activity"/>
    <property type="evidence" value="ECO:0007669"/>
    <property type="project" value="UniProtKB-EC"/>
</dbReference>
<dbReference type="PROSITE" id="PS50405">
    <property type="entry name" value="GST_CTER"/>
    <property type="match status" value="1"/>
</dbReference>
<dbReference type="AlphaFoldDB" id="I3T3N2"/>
<evidence type="ECO:0000256" key="3">
    <source>
        <dbReference type="ARBA" id="ARBA00047960"/>
    </source>
</evidence>
<protein>
    <recommendedName>
        <fullName evidence="1">glutathione transferase</fullName>
        <ecNumber evidence="1">2.5.1.18</ecNumber>
    </recommendedName>
</protein>
<proteinExistence type="evidence at transcript level"/>
<dbReference type="PANTHER" id="PTHR11260:SF744">
    <property type="entry name" value="GLUTATHIONE TRANSFERASE"/>
    <property type="match status" value="1"/>
</dbReference>
<dbReference type="Pfam" id="PF02798">
    <property type="entry name" value="GST_N"/>
    <property type="match status" value="1"/>
</dbReference>
<name>I3T3N2_LOTJA</name>
<dbReference type="Gene3D" id="3.40.30.10">
    <property type="entry name" value="Glutaredoxin"/>
    <property type="match status" value="1"/>
</dbReference>
<reference evidence="7" key="1">
    <citation type="submission" date="2012-05" db="EMBL/GenBank/DDBJ databases">
        <authorList>
            <person name="Krishnakumar V."/>
            <person name="Cheung F."/>
            <person name="Xiao Y."/>
            <person name="Chan A."/>
            <person name="Moskal W.A."/>
            <person name="Town C.D."/>
        </authorList>
    </citation>
    <scope>NUCLEOTIDE SEQUENCE</scope>
</reference>
<dbReference type="SFLD" id="SFLDS00019">
    <property type="entry name" value="Glutathione_Transferase_(cytos"/>
    <property type="match status" value="1"/>
</dbReference>
<dbReference type="InterPro" id="IPR045073">
    <property type="entry name" value="Omega/Tau-like"/>
</dbReference>
<evidence type="ECO:0000256" key="4">
    <source>
        <dbReference type="RuleBase" id="RU003494"/>
    </source>
</evidence>
<dbReference type="GO" id="GO:0005737">
    <property type="term" value="C:cytoplasm"/>
    <property type="evidence" value="ECO:0007669"/>
    <property type="project" value="TreeGrafter"/>
</dbReference>
<dbReference type="OMA" id="IWLRTIQ"/>
<evidence type="ECO:0000256" key="2">
    <source>
        <dbReference type="ARBA" id="ARBA00022679"/>
    </source>
</evidence>